<evidence type="ECO:0000313" key="5">
    <source>
        <dbReference type="Proteomes" id="UP001150941"/>
    </source>
</evidence>
<dbReference type="GO" id="GO:0005789">
    <property type="term" value="C:endoplasmic reticulum membrane"/>
    <property type="evidence" value="ECO:0007669"/>
    <property type="project" value="UniProtKB-SubCell"/>
</dbReference>
<dbReference type="GO" id="GO:0051267">
    <property type="term" value="F:CP2 mannose-ethanolamine phosphotransferase activity"/>
    <property type="evidence" value="ECO:0007669"/>
    <property type="project" value="TreeGrafter"/>
</dbReference>
<proteinExistence type="inferred from homology"/>
<evidence type="ECO:0000259" key="3">
    <source>
        <dbReference type="Pfam" id="PF19316"/>
    </source>
</evidence>
<feature type="transmembrane region" description="Helical" evidence="1">
    <location>
        <begin position="807"/>
        <end position="829"/>
    </location>
</feature>
<feature type="transmembrane region" description="Helical" evidence="1">
    <location>
        <begin position="614"/>
        <end position="634"/>
    </location>
</feature>
<feature type="transmembrane region" description="Helical" evidence="1">
    <location>
        <begin position="566"/>
        <end position="585"/>
    </location>
</feature>
<gene>
    <name evidence="4" type="ORF">N7468_003024</name>
</gene>
<dbReference type="InterPro" id="IPR045687">
    <property type="entry name" value="PIGG/GPI7_C"/>
</dbReference>
<evidence type="ECO:0000313" key="4">
    <source>
        <dbReference type="EMBL" id="KAJ5238405.1"/>
    </source>
</evidence>
<comment type="similarity">
    <text evidence="1">Belongs to the PIGG/PIGN/PIGO family. PIGG subfamily.</text>
</comment>
<dbReference type="PANTHER" id="PTHR23072:SF0">
    <property type="entry name" value="GPI ETHANOLAMINE PHOSPHATE TRANSFERASE 2"/>
    <property type="match status" value="1"/>
</dbReference>
<feature type="transmembrane region" description="Helical" evidence="1">
    <location>
        <begin position="689"/>
        <end position="710"/>
    </location>
</feature>
<dbReference type="GeneID" id="83199624"/>
<reference evidence="4" key="2">
    <citation type="journal article" date="2023" name="IMA Fungus">
        <title>Comparative genomic study of the Penicillium genus elucidates a diverse pangenome and 15 lateral gene transfer events.</title>
        <authorList>
            <person name="Petersen C."/>
            <person name="Sorensen T."/>
            <person name="Nielsen M.R."/>
            <person name="Sondergaard T.E."/>
            <person name="Sorensen J.L."/>
            <person name="Fitzpatrick D.A."/>
            <person name="Frisvad J.C."/>
            <person name="Nielsen K.L."/>
        </authorList>
    </citation>
    <scope>NUCLEOTIDE SEQUENCE</scope>
    <source>
        <strain evidence="4">IBT 19713</strain>
    </source>
</reference>
<dbReference type="OrthoDB" id="272139at2759"/>
<dbReference type="AlphaFoldDB" id="A0A9W9TR70"/>
<accession>A0A9W9TR70</accession>
<comment type="subcellular location">
    <subcellularLocation>
        <location evidence="1">Endoplasmic reticulum membrane</location>
        <topology evidence="1">Multi-pass membrane protein</topology>
    </subcellularLocation>
</comment>
<name>A0A9W9TR70_9EURO</name>
<keyword evidence="1" id="KW-0256">Endoplasmic reticulum</keyword>
<evidence type="ECO:0000256" key="2">
    <source>
        <dbReference type="SAM" id="MobiDB-lite"/>
    </source>
</evidence>
<keyword evidence="5" id="KW-1185">Reference proteome</keyword>
<feature type="compositionally biased region" description="Polar residues" evidence="2">
    <location>
        <begin position="761"/>
        <end position="775"/>
    </location>
</feature>
<dbReference type="SUPFAM" id="SSF53649">
    <property type="entry name" value="Alkaline phosphatase-like"/>
    <property type="match status" value="1"/>
</dbReference>
<keyword evidence="1" id="KW-1133">Transmembrane helix</keyword>
<comment type="function">
    <text evidence="1">Ethanolamine phosphate transferase involved in glycosylphosphatidylinositol-anchor biosynthesis. Transfers ethanolamine phosphate to the GPI second mannose.</text>
</comment>
<feature type="transmembrane region" description="Helical" evidence="1">
    <location>
        <begin position="451"/>
        <end position="471"/>
    </location>
</feature>
<keyword evidence="1" id="KW-0812">Transmembrane</keyword>
<dbReference type="PANTHER" id="PTHR23072">
    <property type="entry name" value="PHOSPHATIDYLINOSITOL GLYCAN-RELATED"/>
    <property type="match status" value="1"/>
</dbReference>
<feature type="transmembrane region" description="Helical" evidence="1">
    <location>
        <begin position="7"/>
        <end position="29"/>
    </location>
</feature>
<dbReference type="InterPro" id="IPR039527">
    <property type="entry name" value="PIGG/GPI7"/>
</dbReference>
<comment type="pathway">
    <text evidence="1">Glycolipid biosynthesis; glycosylphosphatidylinositol-anchor biosynthesis.</text>
</comment>
<dbReference type="Proteomes" id="UP001150941">
    <property type="component" value="Unassembled WGS sequence"/>
</dbReference>
<dbReference type="InterPro" id="IPR002591">
    <property type="entry name" value="Phosphodiest/P_Trfase"/>
</dbReference>
<feature type="domain" description="GPI ethanolamine phosphate transferase 2 C-terminal" evidence="3">
    <location>
        <begin position="419"/>
        <end position="866"/>
    </location>
</feature>
<dbReference type="Pfam" id="PF01663">
    <property type="entry name" value="Phosphodiest"/>
    <property type="match status" value="1"/>
</dbReference>
<dbReference type="Gene3D" id="3.40.720.10">
    <property type="entry name" value="Alkaline Phosphatase, subunit A"/>
    <property type="match status" value="1"/>
</dbReference>
<keyword evidence="1" id="KW-0808">Transferase</keyword>
<feature type="transmembrane region" description="Helical" evidence="1">
    <location>
        <begin position="730"/>
        <end position="754"/>
    </location>
</feature>
<dbReference type="InterPro" id="IPR017850">
    <property type="entry name" value="Alkaline_phosphatase_core_sf"/>
</dbReference>
<organism evidence="4 5">
    <name type="scientific">Penicillium chermesinum</name>
    <dbReference type="NCBI Taxonomy" id="63820"/>
    <lineage>
        <taxon>Eukaryota</taxon>
        <taxon>Fungi</taxon>
        <taxon>Dikarya</taxon>
        <taxon>Ascomycota</taxon>
        <taxon>Pezizomycotina</taxon>
        <taxon>Eurotiomycetes</taxon>
        <taxon>Eurotiomycetidae</taxon>
        <taxon>Eurotiales</taxon>
        <taxon>Aspergillaceae</taxon>
        <taxon>Penicillium</taxon>
    </lineage>
</organism>
<keyword evidence="1" id="KW-0472">Membrane</keyword>
<keyword evidence="1" id="KW-0337">GPI-anchor biosynthesis</keyword>
<comment type="caution">
    <text evidence="4">The sequence shown here is derived from an EMBL/GenBank/DDBJ whole genome shotgun (WGS) entry which is preliminary data.</text>
</comment>
<dbReference type="RefSeq" id="XP_058331324.1">
    <property type="nucleotide sequence ID" value="XM_058472321.1"/>
</dbReference>
<dbReference type="GO" id="GO:0006506">
    <property type="term" value="P:GPI anchor biosynthetic process"/>
    <property type="evidence" value="ECO:0007669"/>
    <property type="project" value="UniProtKB-KW"/>
</dbReference>
<reference evidence="4" key="1">
    <citation type="submission" date="2022-11" db="EMBL/GenBank/DDBJ databases">
        <authorList>
            <person name="Petersen C."/>
        </authorList>
    </citation>
    <scope>NUCLEOTIDE SEQUENCE</scope>
    <source>
        <strain evidence="4">IBT 19713</strain>
    </source>
</reference>
<dbReference type="EMBL" id="JAPQKS010000003">
    <property type="protein sequence ID" value="KAJ5238405.1"/>
    <property type="molecule type" value="Genomic_DNA"/>
</dbReference>
<feature type="transmembrane region" description="Helical" evidence="1">
    <location>
        <begin position="835"/>
        <end position="860"/>
    </location>
</feature>
<dbReference type="Pfam" id="PF19316">
    <property type="entry name" value="PIGO_PIGG"/>
    <property type="match status" value="1"/>
</dbReference>
<sequence length="868" mass="95654">MARLREGLFLLLSNVLLIAATGLFISGLLRPKIAPPVTEQSWLNKVEKTPSAPFDRVIFLLVDALRSDFVFANNSGFPFTQELIRAGAAMPFTALAAPPTLTMPRVKAVTSGASPCFLDMFANIKDSMNRTEGNPTWLHTLKDTYADKKLSYAGTRTWTDLYPDVFARSHPTDANFVPDYTSVDEVVKNHVDFELANDDWSALILHMAGVDHIGHIGGPDSAYMGPKFHEIDSLTRKIFESIQTKPYLKNTLFILLGDHGMDNRGNHGGSLESEMSAALVFMSPLFQRISPGQTSPADPNAGEYGYHTVIDQSNIVPTVASLLGIPIPRLNLGVVIPELLPLWKDPKEHITLLRNNAVQMMRLYVDWLPSPPAVSDEVFGLWKKAETLGSGADEALSVLLKFCTKAQYVMSVPSGDISFPLIFYGLAAGVGTILSALLAHRMIPFSFNDSGWENMAIVASYACTMFYVGLIEYEHLFWYYASLLSMAHIGYRNFRNNQGFFASWGPLFLQFISQSWNQAGENPARLAVFIQKYLGENTGALWLLTSATYAVSGYNLSARLNQSKGLIDWTSSILSHGLGLTALLFKFHSTLVITPEAASFAPQWLLSTSARVNIIFLYRILSISIIMKMAYVLLPLRKGTIRKDNLAAMMELVGLYLMTQSRAHNIPLFLIFRSQLQLLESLPENRVSVILLFAESAYSAFGFTNSVAALDIPLGFNGVTTWVSSTIQLIQWQIFITMWAGSAWWICAGLGLLAQPKSGKASQNGNAHGPSTASGKQKPDGHINGSAKSSETPKEVLSHSEGVWTTYLAHITLFQAVSVIRLIGASIWYRDDPQLWTVILHASALIAMKLVIHTTVNCLFSGLMWASA</sequence>
<feature type="transmembrane region" description="Helical" evidence="1">
    <location>
        <begin position="421"/>
        <end position="439"/>
    </location>
</feature>
<evidence type="ECO:0000256" key="1">
    <source>
        <dbReference type="RuleBase" id="RU367106"/>
    </source>
</evidence>
<protein>
    <recommendedName>
        <fullName evidence="1">GPI ethanolamine phosphate transferase 2</fullName>
    </recommendedName>
</protein>
<feature type="region of interest" description="Disordered" evidence="2">
    <location>
        <begin position="761"/>
        <end position="794"/>
    </location>
</feature>